<keyword evidence="1" id="KW-1133">Transmembrane helix</keyword>
<dbReference type="EMBL" id="JEOB01000001">
    <property type="protein sequence ID" value="EXM40976.1"/>
    <property type="molecule type" value="Genomic_DNA"/>
</dbReference>
<keyword evidence="1" id="KW-0472">Membrane</keyword>
<dbReference type="RefSeq" id="WP_037284661.1">
    <property type="nucleotide sequence ID" value="NZ_JEOB01000001.1"/>
</dbReference>
<evidence type="ECO:0000313" key="2">
    <source>
        <dbReference type="EMBL" id="EXM40976.1"/>
    </source>
</evidence>
<dbReference type="AlphaFoldDB" id="A0A011W072"/>
<keyword evidence="1" id="KW-0812">Transmembrane</keyword>
<name>A0A011W072_RUMAL</name>
<feature type="transmembrane region" description="Helical" evidence="1">
    <location>
        <begin position="47"/>
        <end position="67"/>
    </location>
</feature>
<accession>A0A011W072</accession>
<proteinExistence type="predicted"/>
<dbReference type="Proteomes" id="UP000021369">
    <property type="component" value="Unassembled WGS sequence"/>
</dbReference>
<gene>
    <name evidence="2" type="ORF">RASY3_01890</name>
</gene>
<reference evidence="2 3" key="1">
    <citation type="submission" date="2013-06" db="EMBL/GenBank/DDBJ databases">
        <title>Rumen cellulosomics: divergent fiber-degrading strategies revealed by comparative genome-wide analysis of six Ruminococcal strains.</title>
        <authorList>
            <person name="Dassa B."/>
            <person name="Borovok I."/>
            <person name="Lamed R."/>
            <person name="Flint H."/>
            <person name="Yeoman C.J."/>
            <person name="White B."/>
            <person name="Bayer E.A."/>
        </authorList>
    </citation>
    <scope>NUCLEOTIDE SEQUENCE [LARGE SCALE GENOMIC DNA]</scope>
    <source>
        <strain evidence="2 3">SY3</strain>
    </source>
</reference>
<comment type="caution">
    <text evidence="2">The sequence shown here is derived from an EMBL/GenBank/DDBJ whole genome shotgun (WGS) entry which is preliminary data.</text>
</comment>
<protein>
    <recommendedName>
        <fullName evidence="4">DUF5673 domain-containing protein</fullName>
    </recommendedName>
</protein>
<evidence type="ECO:0000256" key="1">
    <source>
        <dbReference type="SAM" id="Phobius"/>
    </source>
</evidence>
<sequence>MIMLYLMLGMAPVCIIYMIVSSSKRYSVTESAKMAGGVVFRHKDPALLSKVWYSLVWILITGANLLLNMKRLGYGRGYGSYSPQRQVIFYGIALVIYVMIFIFSIQQYLKYNEFRLCANCFYFGGAKYEKKHYTYSLDGEEVVFRSGRSEKRITVPEKKRKEVLGILGKYYTKS</sequence>
<feature type="transmembrane region" description="Helical" evidence="1">
    <location>
        <begin position="6"/>
        <end position="26"/>
    </location>
</feature>
<dbReference type="OrthoDB" id="1820177at2"/>
<dbReference type="PATRIC" id="fig|1341156.4.peg.101"/>
<evidence type="ECO:0008006" key="4">
    <source>
        <dbReference type="Google" id="ProtNLM"/>
    </source>
</evidence>
<feature type="transmembrane region" description="Helical" evidence="1">
    <location>
        <begin position="87"/>
        <end position="105"/>
    </location>
</feature>
<organism evidence="2 3">
    <name type="scientific">Ruminococcus albus SY3</name>
    <dbReference type="NCBI Taxonomy" id="1341156"/>
    <lineage>
        <taxon>Bacteria</taxon>
        <taxon>Bacillati</taxon>
        <taxon>Bacillota</taxon>
        <taxon>Clostridia</taxon>
        <taxon>Eubacteriales</taxon>
        <taxon>Oscillospiraceae</taxon>
        <taxon>Ruminococcus</taxon>
    </lineage>
</organism>
<keyword evidence="3" id="KW-1185">Reference proteome</keyword>
<evidence type="ECO:0000313" key="3">
    <source>
        <dbReference type="Proteomes" id="UP000021369"/>
    </source>
</evidence>